<evidence type="ECO:0000256" key="1">
    <source>
        <dbReference type="SAM" id="MobiDB-lite"/>
    </source>
</evidence>
<evidence type="ECO:0000313" key="2">
    <source>
        <dbReference type="EMBL" id="GBB95518.1"/>
    </source>
</evidence>
<gene>
    <name evidence="2" type="ORF">RclHR1_25520001</name>
</gene>
<feature type="compositionally biased region" description="Basic residues" evidence="1">
    <location>
        <begin position="79"/>
        <end position="93"/>
    </location>
</feature>
<feature type="compositionally biased region" description="Low complexity" evidence="1">
    <location>
        <begin position="59"/>
        <end position="71"/>
    </location>
</feature>
<organism evidence="2 3">
    <name type="scientific">Rhizophagus clarus</name>
    <dbReference type="NCBI Taxonomy" id="94130"/>
    <lineage>
        <taxon>Eukaryota</taxon>
        <taxon>Fungi</taxon>
        <taxon>Fungi incertae sedis</taxon>
        <taxon>Mucoromycota</taxon>
        <taxon>Glomeromycotina</taxon>
        <taxon>Glomeromycetes</taxon>
        <taxon>Glomerales</taxon>
        <taxon>Glomeraceae</taxon>
        <taxon>Rhizophagus</taxon>
    </lineage>
</organism>
<protein>
    <submittedName>
        <fullName evidence="2">Uncharacterized protein</fullName>
    </submittedName>
</protein>
<dbReference type="Proteomes" id="UP000247702">
    <property type="component" value="Unassembled WGS sequence"/>
</dbReference>
<proteinExistence type="predicted"/>
<reference evidence="2 3" key="1">
    <citation type="submission" date="2017-11" db="EMBL/GenBank/DDBJ databases">
        <title>The genome of Rhizophagus clarus HR1 reveals common genetic basis of auxotrophy among arbuscular mycorrhizal fungi.</title>
        <authorList>
            <person name="Kobayashi Y."/>
        </authorList>
    </citation>
    <scope>NUCLEOTIDE SEQUENCE [LARGE SCALE GENOMIC DNA]</scope>
    <source>
        <strain evidence="2 3">HR1</strain>
    </source>
</reference>
<dbReference type="EMBL" id="BEXD01001727">
    <property type="protein sequence ID" value="GBB95518.1"/>
    <property type="molecule type" value="Genomic_DNA"/>
</dbReference>
<sequence length="113" mass="12638">MRMWKSVEEPDFISITTMLTTLSHGVRLSLTALQTKKSKDSSGLTKKSKSKDSSKKTKNSSSSKTHSTNSKPNKDKTKTSKKLKDKKKKKSSGKKTDDKMDVVKLLLTLISKF</sequence>
<dbReference type="AlphaFoldDB" id="A0A2Z6RU72"/>
<comment type="caution">
    <text evidence="2">The sequence shown here is derived from an EMBL/GenBank/DDBJ whole genome shotgun (WGS) entry which is preliminary data.</text>
</comment>
<keyword evidence="3" id="KW-1185">Reference proteome</keyword>
<evidence type="ECO:0000313" key="3">
    <source>
        <dbReference type="Proteomes" id="UP000247702"/>
    </source>
</evidence>
<name>A0A2Z6RU72_9GLOM</name>
<feature type="region of interest" description="Disordered" evidence="1">
    <location>
        <begin position="34"/>
        <end position="97"/>
    </location>
</feature>
<accession>A0A2Z6RU72</accession>